<reference evidence="3 4" key="1">
    <citation type="submission" date="2018-04" db="EMBL/GenBank/DDBJ databases">
        <authorList>
            <person name="Zhang X."/>
            <person name="Yuan J."/>
            <person name="Li F."/>
            <person name="Xiang J."/>
        </authorList>
    </citation>
    <scope>NUCLEOTIDE SEQUENCE [LARGE SCALE GENOMIC DNA]</scope>
    <source>
        <tissue evidence="3">Muscle</tissue>
    </source>
</reference>
<feature type="region of interest" description="Disordered" evidence="1">
    <location>
        <begin position="1"/>
        <end position="114"/>
    </location>
</feature>
<dbReference type="Proteomes" id="UP000283509">
    <property type="component" value="Unassembled WGS sequence"/>
</dbReference>
<reference evidence="3 4" key="2">
    <citation type="submission" date="2019-01" db="EMBL/GenBank/DDBJ databases">
        <title>The decoding of complex shrimp genome reveals the adaptation for benthos swimmer, frequently molting mechanism and breeding impact on genome.</title>
        <authorList>
            <person name="Sun Y."/>
            <person name="Gao Y."/>
            <person name="Yu Y."/>
        </authorList>
    </citation>
    <scope>NUCLEOTIDE SEQUENCE [LARGE SCALE GENOMIC DNA]</scope>
    <source>
        <tissue evidence="3">Muscle</tissue>
    </source>
</reference>
<feature type="transmembrane region" description="Helical" evidence="2">
    <location>
        <begin position="188"/>
        <end position="216"/>
    </location>
</feature>
<dbReference type="AlphaFoldDB" id="A0A3R7SHL6"/>
<feature type="compositionally biased region" description="Polar residues" evidence="1">
    <location>
        <begin position="11"/>
        <end position="21"/>
    </location>
</feature>
<protein>
    <submittedName>
        <fullName evidence="3">Uncharacterized protein</fullName>
    </submittedName>
</protein>
<accession>A0A3R7SHL6</accession>
<keyword evidence="2" id="KW-0472">Membrane</keyword>
<keyword evidence="4" id="KW-1185">Reference proteome</keyword>
<name>A0A3R7SHL6_PENVA</name>
<sequence>MSLEEERMHNGGQSTAITTMTDMAHIHRNGGSAPPPPPSGASAAKSKTSQCPCSLTADKHTSQRQQPRQLPEGAHLSGQDPDKRQGPGGGAAEVLTGGEQLSLPSVNKGPETSFDESDFRVGIFKASKDTRRGHLRTISSREGTGRPEQTAFRANTSHALAVGVIAASSSSSTDCPASRRLGLDGWILSVRVALVVVPAIVLPATGLLRLLFLYWLLFSSSYSSGYCSSSHSSYGYCSSGYCSSGHSSSGYSSAYSSSGYSSSGQLFSGHSSSAYSSSGHSSSVYSSSGQSSSVYSSSVYSSSGQSVYSSSVLCLLFLCLPLLPLSTLPLASLLLSTLPLPTLLPATVPPAAVLHLAPAGGPASPGVGPALLGHSGPARPLAARSRWRAAT</sequence>
<dbReference type="EMBL" id="QCYY01004080">
    <property type="protein sequence ID" value="ROT61613.1"/>
    <property type="molecule type" value="Genomic_DNA"/>
</dbReference>
<evidence type="ECO:0000313" key="3">
    <source>
        <dbReference type="EMBL" id="ROT61613.1"/>
    </source>
</evidence>
<organism evidence="3 4">
    <name type="scientific">Penaeus vannamei</name>
    <name type="common">Whiteleg shrimp</name>
    <name type="synonym">Litopenaeus vannamei</name>
    <dbReference type="NCBI Taxonomy" id="6689"/>
    <lineage>
        <taxon>Eukaryota</taxon>
        <taxon>Metazoa</taxon>
        <taxon>Ecdysozoa</taxon>
        <taxon>Arthropoda</taxon>
        <taxon>Crustacea</taxon>
        <taxon>Multicrustacea</taxon>
        <taxon>Malacostraca</taxon>
        <taxon>Eumalacostraca</taxon>
        <taxon>Eucarida</taxon>
        <taxon>Decapoda</taxon>
        <taxon>Dendrobranchiata</taxon>
        <taxon>Penaeoidea</taxon>
        <taxon>Penaeidae</taxon>
        <taxon>Penaeus</taxon>
    </lineage>
</organism>
<keyword evidence="2" id="KW-0812">Transmembrane</keyword>
<keyword evidence="2" id="KW-1133">Transmembrane helix</keyword>
<comment type="caution">
    <text evidence="3">The sequence shown here is derived from an EMBL/GenBank/DDBJ whole genome shotgun (WGS) entry which is preliminary data.</text>
</comment>
<evidence type="ECO:0000256" key="2">
    <source>
        <dbReference type="SAM" id="Phobius"/>
    </source>
</evidence>
<proteinExistence type="predicted"/>
<evidence type="ECO:0000256" key="1">
    <source>
        <dbReference type="SAM" id="MobiDB-lite"/>
    </source>
</evidence>
<gene>
    <name evidence="3" type="ORF">C7M84_020587</name>
</gene>
<evidence type="ECO:0000313" key="4">
    <source>
        <dbReference type="Proteomes" id="UP000283509"/>
    </source>
</evidence>